<gene>
    <name evidence="2" type="ORF">MENT_LOCUS30693</name>
    <name evidence="3" type="ORF">MENT_LOCUS41863</name>
</gene>
<organism evidence="2 4">
    <name type="scientific">Meloidogyne enterolobii</name>
    <name type="common">Root-knot nematode worm</name>
    <name type="synonym">Meloidogyne mayaguensis</name>
    <dbReference type="NCBI Taxonomy" id="390850"/>
    <lineage>
        <taxon>Eukaryota</taxon>
        <taxon>Metazoa</taxon>
        <taxon>Ecdysozoa</taxon>
        <taxon>Nematoda</taxon>
        <taxon>Chromadorea</taxon>
        <taxon>Rhabditida</taxon>
        <taxon>Tylenchina</taxon>
        <taxon>Tylenchomorpha</taxon>
        <taxon>Tylenchoidea</taxon>
        <taxon>Meloidogynidae</taxon>
        <taxon>Meloidogyninae</taxon>
        <taxon>Meloidogyne</taxon>
    </lineage>
</organism>
<accession>A0A6V7VX00</accession>
<comment type="caution">
    <text evidence="2">The sequence shown here is derived from an EMBL/GenBank/DDBJ whole genome shotgun (WGS) entry which is preliminary data.</text>
</comment>
<protein>
    <submittedName>
        <fullName evidence="2">Uncharacterized protein</fullName>
    </submittedName>
</protein>
<evidence type="ECO:0000313" key="3">
    <source>
        <dbReference type="EMBL" id="CAD2189158.1"/>
    </source>
</evidence>
<feature type="chain" id="PRO_5035586563" evidence="1">
    <location>
        <begin position="23"/>
        <end position="110"/>
    </location>
</feature>
<dbReference type="EMBL" id="CAJEWN010000326">
    <property type="protein sequence ID" value="CAD2178741.1"/>
    <property type="molecule type" value="Genomic_DNA"/>
</dbReference>
<evidence type="ECO:0000313" key="4">
    <source>
        <dbReference type="Proteomes" id="UP000580250"/>
    </source>
</evidence>
<name>A0A6V7VX00_MELEN</name>
<dbReference type="EMBL" id="CAJEWN010000735">
    <property type="protein sequence ID" value="CAD2189158.1"/>
    <property type="molecule type" value="Genomic_DNA"/>
</dbReference>
<reference evidence="2 4" key="1">
    <citation type="submission" date="2020-08" db="EMBL/GenBank/DDBJ databases">
        <authorList>
            <person name="Koutsovoulos G."/>
            <person name="Danchin GJ E."/>
        </authorList>
    </citation>
    <scope>NUCLEOTIDE SEQUENCE [LARGE SCALE GENOMIC DNA]</scope>
</reference>
<dbReference type="OrthoDB" id="5907629at2759"/>
<feature type="signal peptide" evidence="1">
    <location>
        <begin position="1"/>
        <end position="22"/>
    </location>
</feature>
<proteinExistence type="predicted"/>
<dbReference type="Proteomes" id="UP000580250">
    <property type="component" value="Unassembled WGS sequence"/>
</dbReference>
<evidence type="ECO:0000313" key="2">
    <source>
        <dbReference type="EMBL" id="CAD2178741.1"/>
    </source>
</evidence>
<keyword evidence="1" id="KW-0732">Signal</keyword>
<sequence length="110" mass="13412">MIKFNFIILIYLIIFLKIQCEGKLIHVDVKIKDDWEEKREFIYLKNVEIKDRFVLKVIEKKNNRYDGFNKNIEVYLRSIDLNLDKNMFEVEISDESKYIPSDQLKNENFD</sequence>
<dbReference type="AlphaFoldDB" id="A0A6V7VX00"/>
<evidence type="ECO:0000256" key="1">
    <source>
        <dbReference type="SAM" id="SignalP"/>
    </source>
</evidence>